<dbReference type="RefSeq" id="XP_065957236.1">
    <property type="nucleotide sequence ID" value="XM_066099509.1"/>
</dbReference>
<evidence type="ECO:0000313" key="2">
    <source>
        <dbReference type="Proteomes" id="UP000595662"/>
    </source>
</evidence>
<name>A0A7T6XQ63_PENDI</name>
<dbReference type="EMBL" id="CP060777">
    <property type="protein sequence ID" value="QQK45222.1"/>
    <property type="molecule type" value="Genomic_DNA"/>
</dbReference>
<dbReference type="Proteomes" id="UP000595662">
    <property type="component" value="Chromosome 4"/>
</dbReference>
<reference evidence="1 2" key="1">
    <citation type="submission" date="2020-08" db="EMBL/GenBank/DDBJ databases">
        <title>The completed genome sequence of the pathogenic ascomycete fungus Penicillium digitatum.</title>
        <authorList>
            <person name="Wang M."/>
        </authorList>
    </citation>
    <scope>NUCLEOTIDE SEQUENCE [LARGE SCALE GENOMIC DNA]</scope>
    <source>
        <strain evidence="1 2">PdW03</strain>
    </source>
</reference>
<organism evidence="1 2">
    <name type="scientific">Penicillium digitatum</name>
    <name type="common">Green mold</name>
    <dbReference type="NCBI Taxonomy" id="36651"/>
    <lineage>
        <taxon>Eukaryota</taxon>
        <taxon>Fungi</taxon>
        <taxon>Dikarya</taxon>
        <taxon>Ascomycota</taxon>
        <taxon>Pezizomycotina</taxon>
        <taxon>Eurotiomycetes</taxon>
        <taxon>Eurotiomycetidae</taxon>
        <taxon>Eurotiales</taxon>
        <taxon>Aspergillaceae</taxon>
        <taxon>Penicillium</taxon>
    </lineage>
</organism>
<proteinExistence type="predicted"/>
<sequence>MRNVDLSLTQKTQKILGLSSVPGFSFEVAMSVPIAIQLDNSSPIPLILRVILQRDGSNRAIWDVVQQVDVTAVKMSLLSKVEIVLKPSEDGLFRIPNDEHVFVQHLGPEKAFE</sequence>
<gene>
    <name evidence="1" type="ORF">Pdw03_0120</name>
</gene>
<dbReference type="GeneID" id="90952093"/>
<evidence type="ECO:0000313" key="1">
    <source>
        <dbReference type="EMBL" id="QQK45222.1"/>
    </source>
</evidence>
<protein>
    <submittedName>
        <fullName evidence="1">Putative MFS transporter</fullName>
    </submittedName>
</protein>
<dbReference type="AlphaFoldDB" id="A0A7T6XQ63"/>
<accession>A0A7T6XQ63</accession>